<reference evidence="1 2" key="1">
    <citation type="submission" date="2011-05" db="EMBL/GenBank/DDBJ databases">
        <title>Whole genome sequence of Microlunatus phosphovorus NM-1.</title>
        <authorList>
            <person name="Hosoyama A."/>
            <person name="Sasaki K."/>
            <person name="Harada T."/>
            <person name="Igarashi R."/>
            <person name="Kawakoshi A."/>
            <person name="Sasagawa M."/>
            <person name="Fukada J."/>
            <person name="Nakamura S."/>
            <person name="Katano Y."/>
            <person name="Hanada S."/>
            <person name="Kamagata Y."/>
            <person name="Nakamura N."/>
            <person name="Yamazaki S."/>
            <person name="Fujita N."/>
        </authorList>
    </citation>
    <scope>NUCLEOTIDE SEQUENCE [LARGE SCALE GENOMIC DNA]</scope>
    <source>
        <strain evidence="2">ATCC 700054 / DSM 10555 / JCM 9379 / NBRC 101784 / NCIMB 13414 / VKM Ac-1990 / NM-1</strain>
    </source>
</reference>
<dbReference type="AlphaFoldDB" id="F5XND5"/>
<dbReference type="RefSeq" id="WP_013864438.1">
    <property type="nucleotide sequence ID" value="NC_015635.1"/>
</dbReference>
<proteinExistence type="predicted"/>
<name>F5XND5_MICPN</name>
<gene>
    <name evidence="1" type="ordered locus">MLP_35710</name>
</gene>
<dbReference type="Proteomes" id="UP000007947">
    <property type="component" value="Chromosome"/>
</dbReference>
<evidence type="ECO:0000313" key="1">
    <source>
        <dbReference type="EMBL" id="BAK36585.1"/>
    </source>
</evidence>
<sequence length="95" mass="10126">MPQQLRTGRAVSAEPAGIDEDPLQARLPVTLRLRRAALGGDIHDIHDVLDADAAVATVGQPTEGEYAVFAEPVNELVGDSEDVGGLRRVICHRCS</sequence>
<organism evidence="1 2">
    <name type="scientific">Microlunatus phosphovorus (strain ATCC 700054 / DSM 10555 / JCM 9379 / NBRC 101784 / NCIMB 13414 / VKM Ac-1990 / NM-1)</name>
    <dbReference type="NCBI Taxonomy" id="1032480"/>
    <lineage>
        <taxon>Bacteria</taxon>
        <taxon>Bacillati</taxon>
        <taxon>Actinomycetota</taxon>
        <taxon>Actinomycetes</taxon>
        <taxon>Propionibacteriales</taxon>
        <taxon>Propionibacteriaceae</taxon>
        <taxon>Microlunatus</taxon>
    </lineage>
</organism>
<evidence type="ECO:0000313" key="2">
    <source>
        <dbReference type="Proteomes" id="UP000007947"/>
    </source>
</evidence>
<dbReference type="KEGG" id="mph:MLP_35710"/>
<dbReference type="EMBL" id="AP012204">
    <property type="protein sequence ID" value="BAK36585.1"/>
    <property type="molecule type" value="Genomic_DNA"/>
</dbReference>
<keyword evidence="2" id="KW-1185">Reference proteome</keyword>
<dbReference type="HOGENOM" id="CLU_2369701_0_0_11"/>
<protein>
    <submittedName>
        <fullName evidence="1">Uncharacterized protein</fullName>
    </submittedName>
</protein>
<accession>F5XND5</accession>